<feature type="domain" description="DUF3492" evidence="2">
    <location>
        <begin position="1"/>
        <end position="279"/>
    </location>
</feature>
<feature type="domain" description="Glycosyl transferase family 1" evidence="1">
    <location>
        <begin position="302"/>
        <end position="457"/>
    </location>
</feature>
<evidence type="ECO:0000259" key="1">
    <source>
        <dbReference type="Pfam" id="PF00534"/>
    </source>
</evidence>
<dbReference type="PANTHER" id="PTHR12526:SF608">
    <property type="entry name" value="PELF"/>
    <property type="match status" value="1"/>
</dbReference>
<evidence type="ECO:0000313" key="4">
    <source>
        <dbReference type="Proteomes" id="UP000249542"/>
    </source>
</evidence>
<dbReference type="GO" id="GO:0016757">
    <property type="term" value="F:glycosyltransferase activity"/>
    <property type="evidence" value="ECO:0007669"/>
    <property type="project" value="InterPro"/>
</dbReference>
<dbReference type="AlphaFoldDB" id="A0A2W7I8V0"/>
<dbReference type="Proteomes" id="UP000249542">
    <property type="component" value="Unassembled WGS sequence"/>
</dbReference>
<name>A0A2W7I8V0_9FLAO</name>
<organism evidence="3 4">
    <name type="scientific">Mesonia algae</name>
    <dbReference type="NCBI Taxonomy" id="213248"/>
    <lineage>
        <taxon>Bacteria</taxon>
        <taxon>Pseudomonadati</taxon>
        <taxon>Bacteroidota</taxon>
        <taxon>Flavobacteriia</taxon>
        <taxon>Flavobacteriales</taxon>
        <taxon>Flavobacteriaceae</taxon>
        <taxon>Mesonia</taxon>
    </lineage>
</organism>
<dbReference type="InterPro" id="IPR047691">
    <property type="entry name" value="PelF-like"/>
</dbReference>
<dbReference type="NCBIfam" id="NF038011">
    <property type="entry name" value="PelF"/>
    <property type="match status" value="1"/>
</dbReference>
<accession>A0A2W7I8V0</accession>
<dbReference type="InterPro" id="IPR001296">
    <property type="entry name" value="Glyco_trans_1"/>
</dbReference>
<keyword evidence="4" id="KW-1185">Reference proteome</keyword>
<reference evidence="3 4" key="1">
    <citation type="submission" date="2018-06" db="EMBL/GenBank/DDBJ databases">
        <title>Genomic Encyclopedia of Archaeal and Bacterial Type Strains, Phase II (KMG-II): from individual species to whole genera.</title>
        <authorList>
            <person name="Goeker M."/>
        </authorList>
    </citation>
    <scope>NUCLEOTIDE SEQUENCE [LARGE SCALE GENOMIC DNA]</scope>
    <source>
        <strain evidence="3 4">DSM 15361</strain>
    </source>
</reference>
<evidence type="ECO:0000259" key="2">
    <source>
        <dbReference type="Pfam" id="PF11997"/>
    </source>
</evidence>
<keyword evidence="3" id="KW-0808">Transferase</keyword>
<sequence>MLIAEGTFPFNGGGVSTWCQTLCNKIKNADFYLYSVNAVFESKPKYELSPNIKDIIQVPLWTPDEPYDYISYGDEYYKTVGRKEWTSDEVVTERFIPYFEALLEVIYSEEQDMLLLDNLFFELWLYFEDYDFKKTMQSQPTWDTYVKILSEAIVEERNSNATLFDLSIGLRWIYRFLIPLAIVDVPKVDICHLTISGFAIIPALIAHYKHGSKIMVTEHGVFIRERLLAINQSGYPYFLKNLLIKFSETIARLAYHKSEVIASVNKFNQKWQKLYGADENKLKVIYNAVDKDVFKPIDLPEKKNQPPTVVALARVFDLKDIHTMIRSCAVVVKEIPKVQFLVYGDDKAVPEYTSSCKSLIKDLDLENNFKFMGPKSNPHLIFPEGDISILTSISEGFPYTVIESMSCGIPVVATDVGGVSEALNKETGIICKPKNYQQIGEAVIKLLKDENLRASMGLKCRDRVLEHFTLENLIDEYELIYDQLGCRERV</sequence>
<dbReference type="Pfam" id="PF11997">
    <property type="entry name" value="DUF3492"/>
    <property type="match status" value="1"/>
</dbReference>
<dbReference type="SUPFAM" id="SSF53756">
    <property type="entry name" value="UDP-Glycosyltransferase/glycogen phosphorylase"/>
    <property type="match status" value="1"/>
</dbReference>
<dbReference type="Pfam" id="PF00534">
    <property type="entry name" value="Glycos_transf_1"/>
    <property type="match status" value="1"/>
</dbReference>
<protein>
    <submittedName>
        <fullName evidence="3">Glycosyltransferase involved in cell wall biosynthesis</fullName>
    </submittedName>
</protein>
<gene>
    <name evidence="3" type="ORF">LX95_00872</name>
</gene>
<dbReference type="PANTHER" id="PTHR12526">
    <property type="entry name" value="GLYCOSYLTRANSFERASE"/>
    <property type="match status" value="1"/>
</dbReference>
<dbReference type="InterPro" id="IPR022622">
    <property type="entry name" value="DUF3492"/>
</dbReference>
<evidence type="ECO:0000313" key="3">
    <source>
        <dbReference type="EMBL" id="PZW42558.1"/>
    </source>
</evidence>
<proteinExistence type="predicted"/>
<dbReference type="Gene3D" id="3.40.50.2000">
    <property type="entry name" value="Glycogen Phosphorylase B"/>
    <property type="match status" value="2"/>
</dbReference>
<dbReference type="EMBL" id="QKYV01000002">
    <property type="protein sequence ID" value="PZW42558.1"/>
    <property type="molecule type" value="Genomic_DNA"/>
</dbReference>
<comment type="caution">
    <text evidence="3">The sequence shown here is derived from an EMBL/GenBank/DDBJ whole genome shotgun (WGS) entry which is preliminary data.</text>
</comment>